<feature type="compositionally biased region" description="Polar residues" evidence="2">
    <location>
        <begin position="680"/>
        <end position="689"/>
    </location>
</feature>
<dbReference type="Pfam" id="PF08238">
    <property type="entry name" value="Sel1"/>
    <property type="match status" value="7"/>
</dbReference>
<evidence type="ECO:0000313" key="3">
    <source>
        <dbReference type="EMBL" id="KAJ9134777.1"/>
    </source>
</evidence>
<evidence type="ECO:0000313" key="4">
    <source>
        <dbReference type="Proteomes" id="UP001174694"/>
    </source>
</evidence>
<dbReference type="PANTHER" id="PTHR46430">
    <property type="entry name" value="PROTEIN SKT5-RELATED"/>
    <property type="match status" value="1"/>
</dbReference>
<keyword evidence="4" id="KW-1185">Reference proteome</keyword>
<feature type="compositionally biased region" description="Low complexity" evidence="2">
    <location>
        <begin position="898"/>
        <end position="910"/>
    </location>
</feature>
<feature type="compositionally biased region" description="Low complexity" evidence="2">
    <location>
        <begin position="924"/>
        <end position="933"/>
    </location>
</feature>
<dbReference type="PANTHER" id="PTHR46430:SF2">
    <property type="entry name" value="CHITIN SYNTHASE REGULATORY FACTOR 4"/>
    <property type="match status" value="1"/>
</dbReference>
<dbReference type="SMART" id="SM00671">
    <property type="entry name" value="SEL1"/>
    <property type="match status" value="6"/>
</dbReference>
<sequence length="964" mass="104410">MPQLGATFVPGGYDDYYMPEVVAPRPQRVMPEVPQNMQNDLQRMELEAREIDPRRDSSNTISPTRAYFGRQEREPSLSTVLSNSAGVPGGQQHGQDDYKPFKDNAGNTYQNMASATADMPSFSPFPHVKGDNIPPSDEDKEEILYNARQHVLHSNNVPMQLSWARDSLSWVEIAAEAHVREEHSRGELTRSQTPRVEHELRVDSINIVRYLADQNHPEAVFMRGKWIEFGKFGMRPDKKEAYQEYKRAADLGWGRAEYRIGMLYENSNDIAKAIAHYEAGASMKDSAAMYRLGMMHLLGQHNYPKNFQKGLDLINSAADASDEDAPQGAYVFGMLTAGELPDINVPEGLIPYNLNTARQYIEKAAYLGFAKAQLKMGQAYELAQLGVDFNPSYSLHYYALAARQGQPEAALGVSRWFLFGYEGSFAKNEKLAYEYAKQAADAKLPTGEFAMGYYYEIGISVSKDLREARTWYERAAEHGNKDAIQRLESLSQQKALSKQDHETKTLARIKSQYGSQKGKRPDRFRQNQVMPSVAEGATPSLPTKSPRISPHPSPRHQPTIVEDHVDFPDPSYSSNRPPAFTVNLDHGNVALRPKSAAPYPEDDRPAPLNLARPRSAAPYPEDDVVLGAKPPLSPHYNPQIRPSAGASGPNADRPMSAFGIRQVSPNGRPVAGQQGGMGIRQSQSSSTLSPMPMASEPPRGRLSSGAGWEPQTPAGYRQPSPGPGRGGGNGGYPYRQESLPQLPYDAGPRPPVGGGAGPVGDPTRNRLTKTNPNAPVGNQAPPPGQFPMGGYGQQSPPGNIPPPGAAGGTQPGREYGPRTSSRPVSDAYGAMPSNHHAQPYRPGTAQPSSGRVDSLPSAPNMGRRPVVPVKDDYNNGYGRSSAPPGQMAQASRPGAAGGSPLTSPTGSSHSVGSARPGTAAGAVKPSKSPQPSQHPDGKTMGQGPATFEEMGIPQGKGDDQCVVM</sequence>
<feature type="region of interest" description="Disordered" evidence="2">
    <location>
        <begin position="592"/>
        <end position="964"/>
    </location>
</feature>
<gene>
    <name evidence="3" type="ORF">NKR23_g9989</name>
</gene>
<dbReference type="Gene3D" id="1.25.40.10">
    <property type="entry name" value="Tetratricopeptide repeat domain"/>
    <property type="match status" value="2"/>
</dbReference>
<feature type="region of interest" description="Disordered" evidence="2">
    <location>
        <begin position="492"/>
        <end position="577"/>
    </location>
</feature>
<dbReference type="InterPro" id="IPR011990">
    <property type="entry name" value="TPR-like_helical_dom_sf"/>
</dbReference>
<dbReference type="EMBL" id="JANBVO010000041">
    <property type="protein sequence ID" value="KAJ9134777.1"/>
    <property type="molecule type" value="Genomic_DNA"/>
</dbReference>
<dbReference type="Proteomes" id="UP001174694">
    <property type="component" value="Unassembled WGS sequence"/>
</dbReference>
<dbReference type="InterPro" id="IPR006597">
    <property type="entry name" value="Sel1-like"/>
</dbReference>
<name>A0AA38RE80_9PEZI</name>
<organism evidence="3 4">
    <name type="scientific">Pleurostoma richardsiae</name>
    <dbReference type="NCBI Taxonomy" id="41990"/>
    <lineage>
        <taxon>Eukaryota</taxon>
        <taxon>Fungi</taxon>
        <taxon>Dikarya</taxon>
        <taxon>Ascomycota</taxon>
        <taxon>Pezizomycotina</taxon>
        <taxon>Sordariomycetes</taxon>
        <taxon>Sordariomycetidae</taxon>
        <taxon>Calosphaeriales</taxon>
        <taxon>Pleurostomataceae</taxon>
        <taxon>Pleurostoma</taxon>
    </lineage>
</organism>
<protein>
    <submittedName>
        <fullName evidence="3">Chitin synthase regulatory factor 4</fullName>
    </submittedName>
</protein>
<evidence type="ECO:0000256" key="2">
    <source>
        <dbReference type="SAM" id="MobiDB-lite"/>
    </source>
</evidence>
<comment type="caution">
    <text evidence="3">The sequence shown here is derived from an EMBL/GenBank/DDBJ whole genome shotgun (WGS) entry which is preliminary data.</text>
</comment>
<dbReference type="InterPro" id="IPR051726">
    <property type="entry name" value="Chitin_Synth_Reg"/>
</dbReference>
<reference evidence="3" key="1">
    <citation type="submission" date="2022-07" db="EMBL/GenBank/DDBJ databases">
        <title>Fungi with potential for degradation of polypropylene.</title>
        <authorList>
            <person name="Gostincar C."/>
        </authorList>
    </citation>
    <scope>NUCLEOTIDE SEQUENCE</scope>
    <source>
        <strain evidence="3">EXF-13308</strain>
    </source>
</reference>
<evidence type="ECO:0000256" key="1">
    <source>
        <dbReference type="ARBA" id="ARBA00022737"/>
    </source>
</evidence>
<keyword evidence="1" id="KW-0677">Repeat</keyword>
<dbReference type="SUPFAM" id="SSF81901">
    <property type="entry name" value="HCP-like"/>
    <property type="match status" value="2"/>
</dbReference>
<dbReference type="AlphaFoldDB" id="A0AA38RE80"/>
<accession>A0AA38RE80</accession>
<proteinExistence type="predicted"/>